<name>A0A3B0S518_9ZZZZ</name>
<dbReference type="EMBL" id="UOED01000132">
    <property type="protein sequence ID" value="VAV98962.1"/>
    <property type="molecule type" value="Genomic_DNA"/>
</dbReference>
<dbReference type="PANTHER" id="PTHR30336:SF4">
    <property type="entry name" value="ENVELOPE BIOGENESIS FACTOR ELYC"/>
    <property type="match status" value="1"/>
</dbReference>
<feature type="transmembrane region" description="Helical" evidence="1">
    <location>
        <begin position="12"/>
        <end position="33"/>
    </location>
</feature>
<feature type="transmembrane region" description="Helical" evidence="1">
    <location>
        <begin position="39"/>
        <end position="64"/>
    </location>
</feature>
<dbReference type="GO" id="GO:0043164">
    <property type="term" value="P:Gram-negative-bacterium-type cell wall biogenesis"/>
    <property type="evidence" value="ECO:0007669"/>
    <property type="project" value="TreeGrafter"/>
</dbReference>
<sequence>MAWDNIISRTAWLFLQPSNLIFILLLVGVFFLWRGRQKPGLWAITVSVTLYGLAMFGPLTNLVMAPLENRFARFTNDVSQPPYSGIIVLGGAERIRVSTFHHQVSLSGAAERLIETAKLARLFPALPIIYSGGGRLDGMMTENEIARKFFSEAGIDLNRIRFDDKSYNTYTNALESRKLIKSSETGKWFLVTSAFHMPRAVGAYRKAGIMIQPYPVDYRTELSTSLISKPDAGAALYELDFAVHEWLGLITYYISGHSYSLFPAPQKN</sequence>
<accession>A0A3B0S518</accession>
<feature type="domain" description="DUF218" evidence="2">
    <location>
        <begin position="85"/>
        <end position="248"/>
    </location>
</feature>
<reference evidence="3" key="1">
    <citation type="submission" date="2018-06" db="EMBL/GenBank/DDBJ databases">
        <authorList>
            <person name="Zhirakovskaya E."/>
        </authorList>
    </citation>
    <scope>NUCLEOTIDE SEQUENCE</scope>
</reference>
<evidence type="ECO:0000313" key="3">
    <source>
        <dbReference type="EMBL" id="VAV98962.1"/>
    </source>
</evidence>
<dbReference type="GO" id="GO:0000270">
    <property type="term" value="P:peptidoglycan metabolic process"/>
    <property type="evidence" value="ECO:0007669"/>
    <property type="project" value="TreeGrafter"/>
</dbReference>
<proteinExistence type="predicted"/>
<evidence type="ECO:0000256" key="1">
    <source>
        <dbReference type="SAM" id="Phobius"/>
    </source>
</evidence>
<dbReference type="InterPro" id="IPR003848">
    <property type="entry name" value="DUF218"/>
</dbReference>
<keyword evidence="1" id="KW-0812">Transmembrane</keyword>
<protein>
    <recommendedName>
        <fullName evidence="2">DUF218 domain-containing protein</fullName>
    </recommendedName>
</protein>
<keyword evidence="1" id="KW-0472">Membrane</keyword>
<dbReference type="CDD" id="cd06259">
    <property type="entry name" value="YdcF-like"/>
    <property type="match status" value="1"/>
</dbReference>
<dbReference type="InterPro" id="IPR014729">
    <property type="entry name" value="Rossmann-like_a/b/a_fold"/>
</dbReference>
<dbReference type="GO" id="GO:0005886">
    <property type="term" value="C:plasma membrane"/>
    <property type="evidence" value="ECO:0007669"/>
    <property type="project" value="TreeGrafter"/>
</dbReference>
<dbReference type="AlphaFoldDB" id="A0A3B0S518"/>
<dbReference type="PANTHER" id="PTHR30336">
    <property type="entry name" value="INNER MEMBRANE PROTEIN, PROBABLE PERMEASE"/>
    <property type="match status" value="1"/>
</dbReference>
<organism evidence="3">
    <name type="scientific">hydrothermal vent metagenome</name>
    <dbReference type="NCBI Taxonomy" id="652676"/>
    <lineage>
        <taxon>unclassified sequences</taxon>
        <taxon>metagenomes</taxon>
        <taxon>ecological metagenomes</taxon>
    </lineage>
</organism>
<gene>
    <name evidence="3" type="ORF">MNBD_ALPHA02-1418</name>
</gene>
<dbReference type="Pfam" id="PF02698">
    <property type="entry name" value="DUF218"/>
    <property type="match status" value="1"/>
</dbReference>
<dbReference type="Gene3D" id="3.40.50.620">
    <property type="entry name" value="HUPs"/>
    <property type="match status" value="1"/>
</dbReference>
<evidence type="ECO:0000259" key="2">
    <source>
        <dbReference type="Pfam" id="PF02698"/>
    </source>
</evidence>
<keyword evidence="1" id="KW-1133">Transmembrane helix</keyword>
<dbReference type="InterPro" id="IPR051599">
    <property type="entry name" value="Cell_Envelope_Assoc"/>
</dbReference>